<dbReference type="OrthoDB" id="5919045at2"/>
<accession>A0A0R3AKZ3</accession>
<keyword evidence="1" id="KW-0812">Transmembrane</keyword>
<keyword evidence="1" id="KW-1133">Transmembrane helix</keyword>
<organism evidence="2 3">
    <name type="scientific">Pseudomonas paralactis</name>
    <dbReference type="NCBI Taxonomy" id="1615673"/>
    <lineage>
        <taxon>Bacteria</taxon>
        <taxon>Pseudomonadati</taxon>
        <taxon>Pseudomonadota</taxon>
        <taxon>Gammaproteobacteria</taxon>
        <taxon>Pseudomonadales</taxon>
        <taxon>Pseudomonadaceae</taxon>
        <taxon>Pseudomonas</taxon>
    </lineage>
</organism>
<feature type="transmembrane region" description="Helical" evidence="1">
    <location>
        <begin position="28"/>
        <end position="50"/>
    </location>
</feature>
<evidence type="ECO:0000256" key="1">
    <source>
        <dbReference type="SAM" id="Phobius"/>
    </source>
</evidence>
<gene>
    <name evidence="2" type="ORF">TX23_04240</name>
</gene>
<sequence length="199" mass="21738">MTIQNMVVTLNRVPEIRAVVDSGTDWTVVFGFALTAIAVLVGAWVSIFTFKKTANNQMILAKAVALKESRQAWINDLRDTCAEYIAAIGLLQAHATGAESHDAFIENVRAHDQAAAAGLKESWEAEKRRLLMTSFSLSSKIQLLSNPKEPAFVELTAEVLSALSSASTPGSDAYGNCSRIVVLAQQILKTEWIRTKQMQ</sequence>
<dbReference type="AlphaFoldDB" id="A0A0R3AKZ3"/>
<dbReference type="RefSeq" id="WP_057701156.1">
    <property type="nucleotide sequence ID" value="NZ_JYLN01000002.1"/>
</dbReference>
<dbReference type="EMBL" id="JYLN01000002">
    <property type="protein sequence ID" value="KRP73642.1"/>
    <property type="molecule type" value="Genomic_DNA"/>
</dbReference>
<reference evidence="2 3" key="1">
    <citation type="submission" date="2015-02" db="EMBL/GenBank/DDBJ databases">
        <title>Two Pseudomonas sp. nov., isolated from raw milk.</title>
        <authorList>
            <person name="Wenning M."/>
            <person name="von Neubeck M."/>
            <person name="Huptas C."/>
            <person name="Scherer S."/>
        </authorList>
    </citation>
    <scope>NUCLEOTIDE SEQUENCE [LARGE SCALE GENOMIC DNA]</scope>
    <source>
        <strain evidence="2 3">DSM 29164</strain>
    </source>
</reference>
<proteinExistence type="predicted"/>
<name>A0A0R3AKZ3_9PSED</name>
<dbReference type="Proteomes" id="UP000050852">
    <property type="component" value="Unassembled WGS sequence"/>
</dbReference>
<evidence type="ECO:0000313" key="3">
    <source>
        <dbReference type="Proteomes" id="UP000050852"/>
    </source>
</evidence>
<dbReference type="PATRIC" id="fig|1615673.3.peg.1832"/>
<evidence type="ECO:0000313" key="2">
    <source>
        <dbReference type="EMBL" id="KRP73642.1"/>
    </source>
</evidence>
<protein>
    <submittedName>
        <fullName evidence="2">Uncharacterized protein</fullName>
    </submittedName>
</protein>
<comment type="caution">
    <text evidence="2">The sequence shown here is derived from an EMBL/GenBank/DDBJ whole genome shotgun (WGS) entry which is preliminary data.</text>
</comment>
<keyword evidence="1" id="KW-0472">Membrane</keyword>